<dbReference type="Pfam" id="PF00126">
    <property type="entry name" value="HTH_1"/>
    <property type="match status" value="1"/>
</dbReference>
<organism evidence="6">
    <name type="scientific">bioreactor metagenome</name>
    <dbReference type="NCBI Taxonomy" id="1076179"/>
    <lineage>
        <taxon>unclassified sequences</taxon>
        <taxon>metagenomes</taxon>
        <taxon>ecological metagenomes</taxon>
    </lineage>
</organism>
<dbReference type="SUPFAM" id="SSF46785">
    <property type="entry name" value="Winged helix' DNA-binding domain"/>
    <property type="match status" value="1"/>
</dbReference>
<accession>A0A644UC26</accession>
<dbReference type="InterPro" id="IPR005119">
    <property type="entry name" value="LysR_subst-bd"/>
</dbReference>
<reference evidence="6" key="1">
    <citation type="submission" date="2019-08" db="EMBL/GenBank/DDBJ databases">
        <authorList>
            <person name="Kucharzyk K."/>
            <person name="Murdoch R.W."/>
            <person name="Higgins S."/>
            <person name="Loffler F."/>
        </authorList>
    </citation>
    <scope>NUCLEOTIDE SEQUENCE</scope>
</reference>
<dbReference type="InterPro" id="IPR036388">
    <property type="entry name" value="WH-like_DNA-bd_sf"/>
</dbReference>
<evidence type="ECO:0000256" key="3">
    <source>
        <dbReference type="ARBA" id="ARBA00023125"/>
    </source>
</evidence>
<dbReference type="Pfam" id="PF03466">
    <property type="entry name" value="LysR_substrate"/>
    <property type="match status" value="1"/>
</dbReference>
<keyword evidence="3" id="KW-0238">DNA-binding</keyword>
<sequence length="297" mass="34227">MNERDLLILKYLHEFKNITKTANALFISQPALTARIKQLERELNTTLLHSSNKGIFLTSTGMEAAVFADDVLKRMAEFKERIQAIDDENAGMLKLTAPIIICQYYLPQLIKAFKMEHPKVKFYVSQAPSSRVVTMMHANECHFGFLRNDFGWEDEGTYLLGTNSIAAVSRQPFKLADLATMKRIAYTTDTYYQKMLEIWWNNNFPTQPKIDVMVNSLNLCKEMVYSGLGFGLLPSVFLPECPKAHSIILEDKHGKPIERNTYIIYKKENIKNKIAAQFLEFVKEHEFASFLQLNEHN</sequence>
<dbReference type="InterPro" id="IPR036390">
    <property type="entry name" value="WH_DNA-bd_sf"/>
</dbReference>
<dbReference type="EMBL" id="VSSQ01000097">
    <property type="protein sequence ID" value="MPL76390.1"/>
    <property type="molecule type" value="Genomic_DNA"/>
</dbReference>
<comment type="similarity">
    <text evidence="1">Belongs to the LysR transcriptional regulatory family.</text>
</comment>
<dbReference type="PROSITE" id="PS50931">
    <property type="entry name" value="HTH_LYSR"/>
    <property type="match status" value="1"/>
</dbReference>
<dbReference type="CDD" id="cd05466">
    <property type="entry name" value="PBP2_LTTR_substrate"/>
    <property type="match status" value="1"/>
</dbReference>
<dbReference type="PRINTS" id="PR00039">
    <property type="entry name" value="HTHLYSR"/>
</dbReference>
<dbReference type="GO" id="GO:0003700">
    <property type="term" value="F:DNA-binding transcription factor activity"/>
    <property type="evidence" value="ECO:0007669"/>
    <property type="project" value="InterPro"/>
</dbReference>
<comment type="caution">
    <text evidence="6">The sequence shown here is derived from an EMBL/GenBank/DDBJ whole genome shotgun (WGS) entry which is preliminary data.</text>
</comment>
<proteinExistence type="inferred from homology"/>
<feature type="domain" description="HTH lysR-type" evidence="5">
    <location>
        <begin position="1"/>
        <end position="58"/>
    </location>
</feature>
<dbReference type="Gene3D" id="3.40.190.290">
    <property type="match status" value="1"/>
</dbReference>
<protein>
    <submittedName>
        <fullName evidence="6">HTH-type transcriptional regulator GltC</fullName>
    </submittedName>
</protein>
<gene>
    <name evidence="6" type="primary">gltC_7</name>
    <name evidence="6" type="ORF">SDC9_22235</name>
</gene>
<dbReference type="PANTHER" id="PTHR30126:SF78">
    <property type="entry name" value="HTH LYSR-TYPE DOMAIN-CONTAINING PROTEIN"/>
    <property type="match status" value="1"/>
</dbReference>
<dbReference type="AlphaFoldDB" id="A0A644UC26"/>
<name>A0A644UC26_9ZZZZ</name>
<dbReference type="PANTHER" id="PTHR30126">
    <property type="entry name" value="HTH-TYPE TRANSCRIPTIONAL REGULATOR"/>
    <property type="match status" value="1"/>
</dbReference>
<keyword evidence="2" id="KW-0805">Transcription regulation</keyword>
<evidence type="ECO:0000256" key="1">
    <source>
        <dbReference type="ARBA" id="ARBA00009437"/>
    </source>
</evidence>
<evidence type="ECO:0000256" key="2">
    <source>
        <dbReference type="ARBA" id="ARBA00023015"/>
    </source>
</evidence>
<dbReference type="Gene3D" id="1.10.10.10">
    <property type="entry name" value="Winged helix-like DNA-binding domain superfamily/Winged helix DNA-binding domain"/>
    <property type="match status" value="1"/>
</dbReference>
<keyword evidence="4" id="KW-0804">Transcription</keyword>
<evidence type="ECO:0000313" key="6">
    <source>
        <dbReference type="EMBL" id="MPL76390.1"/>
    </source>
</evidence>
<evidence type="ECO:0000256" key="4">
    <source>
        <dbReference type="ARBA" id="ARBA00023163"/>
    </source>
</evidence>
<dbReference type="InterPro" id="IPR000847">
    <property type="entry name" value="LysR_HTH_N"/>
</dbReference>
<dbReference type="SUPFAM" id="SSF53850">
    <property type="entry name" value="Periplasmic binding protein-like II"/>
    <property type="match status" value="1"/>
</dbReference>
<evidence type="ECO:0000259" key="5">
    <source>
        <dbReference type="PROSITE" id="PS50931"/>
    </source>
</evidence>
<dbReference type="GO" id="GO:0000976">
    <property type="term" value="F:transcription cis-regulatory region binding"/>
    <property type="evidence" value="ECO:0007669"/>
    <property type="project" value="TreeGrafter"/>
</dbReference>